<dbReference type="STRING" id="583355.Caka_1253"/>
<dbReference type="CAZy" id="CBM6">
    <property type="family name" value="Carbohydrate-Binding Module Family 6"/>
</dbReference>
<dbReference type="eggNOG" id="COG3401">
    <property type="taxonomic scope" value="Bacteria"/>
</dbReference>
<evidence type="ECO:0000313" key="5">
    <source>
        <dbReference type="Proteomes" id="UP000000925"/>
    </source>
</evidence>
<dbReference type="InterPro" id="IPR049033">
    <property type="entry name" value="AGA-YXIM_GBD"/>
</dbReference>
<evidence type="ECO:0000313" key="4">
    <source>
        <dbReference type="EMBL" id="ADE54273.1"/>
    </source>
</evidence>
<feature type="chain" id="PRO_5003071502" evidence="2">
    <location>
        <begin position="21"/>
        <end position="1303"/>
    </location>
</feature>
<dbReference type="CAZy" id="GH86">
    <property type="family name" value="Glycoside Hydrolase Family 86"/>
</dbReference>
<dbReference type="Gene3D" id="3.20.20.80">
    <property type="entry name" value="Glycosidases"/>
    <property type="match status" value="1"/>
</dbReference>
<dbReference type="Pfam" id="PF18040">
    <property type="entry name" value="BPA_C"/>
    <property type="match status" value="1"/>
</dbReference>
<dbReference type="PROSITE" id="PS51175">
    <property type="entry name" value="CBM6"/>
    <property type="match status" value="1"/>
</dbReference>
<evidence type="ECO:0000256" key="2">
    <source>
        <dbReference type="SAM" id="SignalP"/>
    </source>
</evidence>
<dbReference type="EMBL" id="CP001998">
    <property type="protein sequence ID" value="ADE54273.1"/>
    <property type="molecule type" value="Genomic_DNA"/>
</dbReference>
<dbReference type="SMART" id="SM00606">
    <property type="entry name" value="CBD_IV"/>
    <property type="match status" value="1"/>
</dbReference>
<dbReference type="InterPro" id="IPR005084">
    <property type="entry name" value="CBM6"/>
</dbReference>
<dbReference type="Gene3D" id="2.60.120.260">
    <property type="entry name" value="Galactose-binding domain-like"/>
    <property type="match status" value="1"/>
</dbReference>
<dbReference type="HOGENOM" id="CLU_261278_0_0_0"/>
<dbReference type="InterPro" id="IPR006584">
    <property type="entry name" value="Cellulose-bd_IV"/>
</dbReference>
<evidence type="ECO:0000256" key="1">
    <source>
        <dbReference type="ARBA" id="ARBA00022729"/>
    </source>
</evidence>
<dbReference type="SUPFAM" id="SSF51445">
    <property type="entry name" value="(Trans)glycosidases"/>
    <property type="match status" value="1"/>
</dbReference>
<dbReference type="Proteomes" id="UP000000925">
    <property type="component" value="Chromosome"/>
</dbReference>
<dbReference type="InterPro" id="IPR013780">
    <property type="entry name" value="Glyco_hydro_b"/>
</dbReference>
<sequence>MFHLKTCLYVPLLCSSTLLAQTVKLDPTIQRYIGGVSDLDRAKYFTLHSANSTDAELVQFYNDYDVIRSRGFWGPFSDALQRTGVVGQYPGDVQGAGGVRPVSENYIATEHPRNVIRYDLDVNAAADWVVEYYKDYSGNNPIPEFFEVMNEPFVHAGDAEFSAQQPDAQLMRVRMAEWFGAIGAKVNQTPELANLKIIGFADAWPQYEHVSNGTMFSIWNSRQKMFMDVAGADVDAFSTHLYDGVNVNQNGGERSGSNAMAILDMIEAYSHIKWGTVKPHVISEYGGIASGYPAGWNDIEAVQSVMSQNKMIFDLMDREDRIEMTIPFVTDKSTWHLTAGNNYEPYGAVVMRPGNTGSGQAPDGTWVYTPKITFYELWQGVKGKRVQISSDHPDIQTQAFVDGNKLFVALNNLDDISHTVTLDFASQIAGLQSVRTRALKIYPNSPHNWSDTTAATAPASVTLIADETVMLEYTYQSNISFGNAIRSQHYYANKYLQDISANQTQSYLINGVTTGTSGYAKLKMSIGREHAHSKAPTVTVNGTTVSVPSNWRGYDQTARGAVFFGAIEIPVPLNLIQASNTINLTFPDSGGAVSSLILEVATHDTPVNTRAPFGGVARAIPGIIEAEDFDNGGEDVAYNDSTPGNSGASAYRSGENVDIEATTDVGGGVNVGWIGNGEWLEYTVDAATGNYDIELRVASGSTTPGDVQVSLDGEILGTFDLSSTGGWQTWSTLTLNNVAITGGNDKVLRLTAVGANFNINWIQFNELAPETVNGDLLPTSLVSAETFTVEVPYSTNVARDVVVEFWDTGWRDQDTVTVGPGTGTASLTLTPSGGAPVAGTGYLFKVSLREVGAGWQNPIDSFNAAVEITNPPETVDCSLLPTAIVSAATFSVDVPYSVNEQRDIVVEFWDSGWLYQDRVTVNAGSGVATLTMAPSGGAPAPGTGYLFKTSLREVGGGWQNPIDSCNSAVEILPAVFYTSTVDVGSTALAGSTTESAGVYTLQGSGADIWGTADAFQYASQTAPGNISTIVARVDSVTNTNEWTKAGVMFRADGTAGAQHAMVLMRPDNQVVMQVRTAASASTSIIGPWLTGGTTQVKWVRLIKNGDVYTGAYSTDGTIWTDLATSTISMGATPLVGLAVTSHNNAALATAQFSNLSIKAGGAFDFGTASSPILADHTQITHTTTSGSARWTTTTSLSSTDRTTVLDDLQRDIVYSSQPNTFAIDLDDGTYEVTVTMGDTYAHDDMVIKAEGAIAASNLDRAASQWGDSTFTATVSDGTLDLEFSDGGGTDTNWVVNGLVIIPQ</sequence>
<evidence type="ECO:0000259" key="3">
    <source>
        <dbReference type="PROSITE" id="PS51175"/>
    </source>
</evidence>
<dbReference type="Gene3D" id="2.60.120.200">
    <property type="match status" value="1"/>
</dbReference>
<name>D5EIK7_CORAD</name>
<feature type="domain" description="CBM6" evidence="3">
    <location>
        <begin position="622"/>
        <end position="765"/>
    </location>
</feature>
<dbReference type="InterPro" id="IPR041224">
    <property type="entry name" value="BPA_C"/>
</dbReference>
<dbReference type="InterPro" id="IPR013320">
    <property type="entry name" value="ConA-like_dom_sf"/>
</dbReference>
<dbReference type="EC" id="3.2.1.81" evidence="4"/>
<dbReference type="InterPro" id="IPR017853">
    <property type="entry name" value="GH"/>
</dbReference>
<dbReference type="Gene3D" id="2.60.120.430">
    <property type="entry name" value="Galactose-binding lectin"/>
    <property type="match status" value="1"/>
</dbReference>
<keyword evidence="4" id="KW-0378">Hydrolase</keyword>
<dbReference type="InterPro" id="IPR040527">
    <property type="entry name" value="Beta-sand_Porphyrn"/>
</dbReference>
<dbReference type="KEGG" id="caa:Caka_1253"/>
<dbReference type="Pfam" id="PF03422">
    <property type="entry name" value="CBM_6"/>
    <property type="match status" value="1"/>
</dbReference>
<keyword evidence="4" id="KW-0326">Glycosidase</keyword>
<organism evidence="4 5">
    <name type="scientific">Coraliomargarita akajimensis (strain DSM 45221 / IAM 15411 / JCM 23193 / KCTC 12865 / 04OKA010-24)</name>
    <dbReference type="NCBI Taxonomy" id="583355"/>
    <lineage>
        <taxon>Bacteria</taxon>
        <taxon>Pseudomonadati</taxon>
        <taxon>Verrucomicrobiota</taxon>
        <taxon>Opitutia</taxon>
        <taxon>Puniceicoccales</taxon>
        <taxon>Coraliomargaritaceae</taxon>
        <taxon>Coraliomargarita</taxon>
    </lineage>
</organism>
<feature type="signal peptide" evidence="2">
    <location>
        <begin position="1"/>
        <end position="20"/>
    </location>
</feature>
<keyword evidence="5" id="KW-1185">Reference proteome</keyword>
<accession>D5EIK7</accession>
<dbReference type="Pfam" id="PF21254">
    <property type="entry name" value="AGA-YXIM_GBD"/>
    <property type="match status" value="1"/>
</dbReference>
<reference evidence="4 5" key="1">
    <citation type="journal article" date="2010" name="Stand. Genomic Sci.">
        <title>Complete genome sequence of Coraliomargarita akajimensis type strain (04OKA010-24).</title>
        <authorList>
            <person name="Mavromatis K."/>
            <person name="Abt B."/>
            <person name="Brambilla E."/>
            <person name="Lapidus A."/>
            <person name="Copeland A."/>
            <person name="Deshpande S."/>
            <person name="Nolan M."/>
            <person name="Lucas S."/>
            <person name="Tice H."/>
            <person name="Cheng J.F."/>
            <person name="Han C."/>
            <person name="Detter J.C."/>
            <person name="Woyke T."/>
            <person name="Goodwin L."/>
            <person name="Pitluck S."/>
            <person name="Held B."/>
            <person name="Brettin T."/>
            <person name="Tapia R."/>
            <person name="Ivanova N."/>
            <person name="Mikhailova N."/>
            <person name="Pati A."/>
            <person name="Liolios K."/>
            <person name="Chen A."/>
            <person name="Palaniappan K."/>
            <person name="Land M."/>
            <person name="Hauser L."/>
            <person name="Chang Y.J."/>
            <person name="Jeffries C.D."/>
            <person name="Rohde M."/>
            <person name="Goker M."/>
            <person name="Bristow J."/>
            <person name="Eisen J.A."/>
            <person name="Markowitz V."/>
            <person name="Hugenholtz P."/>
            <person name="Klenk H.P."/>
            <person name="Kyrpides N.C."/>
        </authorList>
    </citation>
    <scope>NUCLEOTIDE SEQUENCE [LARGE SCALE GENOMIC DNA]</scope>
    <source>
        <strain evidence="5">DSM 45221 / IAM 15411 / JCM 23193 / KCTC 12865</strain>
    </source>
</reference>
<proteinExistence type="predicted"/>
<dbReference type="Pfam" id="PF18206">
    <property type="entry name" value="Porphyrn_cat_1"/>
    <property type="match status" value="1"/>
</dbReference>
<protein>
    <submittedName>
        <fullName evidence="4">Beta-agarase</fullName>
        <ecNumber evidence="4">3.2.1.81</ecNumber>
    </submittedName>
</protein>
<gene>
    <name evidence="4" type="ordered locus">Caka_1253</name>
</gene>
<dbReference type="GO" id="GO:0033916">
    <property type="term" value="F:beta-agarase activity"/>
    <property type="evidence" value="ECO:0007669"/>
    <property type="project" value="UniProtKB-EC"/>
</dbReference>
<dbReference type="OrthoDB" id="1153457at2"/>
<dbReference type="InterPro" id="IPR008979">
    <property type="entry name" value="Galactose-bd-like_sf"/>
</dbReference>
<dbReference type="Gene3D" id="2.60.120.1200">
    <property type="match status" value="1"/>
</dbReference>
<dbReference type="Gene3D" id="2.60.40.1180">
    <property type="entry name" value="Golgi alpha-mannosidase II"/>
    <property type="match status" value="1"/>
</dbReference>
<dbReference type="SUPFAM" id="SSF49899">
    <property type="entry name" value="Concanavalin A-like lectins/glucanases"/>
    <property type="match status" value="1"/>
</dbReference>
<keyword evidence="1 2" id="KW-0732">Signal</keyword>
<dbReference type="RefSeq" id="WP_013042995.1">
    <property type="nucleotide sequence ID" value="NC_014008.1"/>
</dbReference>
<dbReference type="CDD" id="cd21510">
    <property type="entry name" value="agarase_cat"/>
    <property type="match status" value="1"/>
</dbReference>
<dbReference type="CDD" id="cd04080">
    <property type="entry name" value="CBM6_cellulase-like"/>
    <property type="match status" value="1"/>
</dbReference>
<dbReference type="GO" id="GO:0030246">
    <property type="term" value="F:carbohydrate binding"/>
    <property type="evidence" value="ECO:0007669"/>
    <property type="project" value="InterPro"/>
</dbReference>
<dbReference type="SUPFAM" id="SSF49785">
    <property type="entry name" value="Galactose-binding domain-like"/>
    <property type="match status" value="2"/>
</dbReference>